<sequence length="378" mass="44585">MNGLLFALSVIVIGYIYQNRNLVTKYSTSEIPAHHLYYKSAITGFIFFSIGFIFTFFILFKFSLIEYHKDVNVIENISFFPDLKILWALSFFSSLVICLLFVWLKNYILLRGIDRVNNINKIYALTLTTPLDKLLNDSAFLSEDDFKNKIVMLSMDDKKVYVGTVYPDRKIFERFLYGQTEFIFCPMYSGYRQKETMELVITTDYLKDQQIDHLKYQVILNRKNIVSATKVDLDTLFDFMERDVFLNKLHYLSNKKLPVMVIMKNKNIYIGHLADNISNYSTLNDVSHIGLKLAYQCIYERDQIKIAQYYDFSASKDLYTHLSLREVESIWFRTKPEDIWLQGKSVSAEMLFKIFEHRLVDHRELVIDNETVMTVVDE</sequence>
<reference evidence="2" key="1">
    <citation type="submission" date="2023-08" db="EMBL/GenBank/DDBJ databases">
        <title>Emergence of clinically-relevant ST2 carbapenem-resistant Acinetobacter baumannii strains in hospital sewages in Zhejiang, East of China.</title>
        <authorList>
            <person name="Kaichao C."/>
            <person name="Zhang R."/>
        </authorList>
    </citation>
    <scope>NUCLEOTIDE SEQUENCE</scope>
    <source>
        <strain evidence="2">M-RB-37</strain>
    </source>
</reference>
<comment type="caution">
    <text evidence="2">The sequence shown here is derived from an EMBL/GenBank/DDBJ whole genome shotgun (WGS) entry which is preliminary data.</text>
</comment>
<dbReference type="EMBL" id="JAVIDL010000014">
    <property type="protein sequence ID" value="MDQ8935845.1"/>
    <property type="molecule type" value="Genomic_DNA"/>
</dbReference>
<organism evidence="2 3">
    <name type="scientific">Acinetobacter rudis</name>
    <dbReference type="NCBI Taxonomy" id="632955"/>
    <lineage>
        <taxon>Bacteria</taxon>
        <taxon>Pseudomonadati</taxon>
        <taxon>Pseudomonadota</taxon>
        <taxon>Gammaproteobacteria</taxon>
        <taxon>Moraxellales</taxon>
        <taxon>Moraxellaceae</taxon>
        <taxon>Acinetobacter</taxon>
    </lineage>
</organism>
<keyword evidence="1" id="KW-0472">Membrane</keyword>
<protein>
    <submittedName>
        <fullName evidence="2">Uncharacterized protein</fullName>
    </submittedName>
</protein>
<dbReference type="AlphaFoldDB" id="A0AAW8JB92"/>
<evidence type="ECO:0000313" key="3">
    <source>
        <dbReference type="Proteomes" id="UP001243844"/>
    </source>
</evidence>
<evidence type="ECO:0000313" key="2">
    <source>
        <dbReference type="EMBL" id="MDQ8935845.1"/>
    </source>
</evidence>
<evidence type="ECO:0000256" key="1">
    <source>
        <dbReference type="SAM" id="Phobius"/>
    </source>
</evidence>
<accession>A0AAW8JB92</accession>
<feature type="transmembrane region" description="Helical" evidence="1">
    <location>
        <begin position="42"/>
        <end position="64"/>
    </location>
</feature>
<keyword evidence="1" id="KW-0812">Transmembrane</keyword>
<dbReference type="Proteomes" id="UP001243844">
    <property type="component" value="Unassembled WGS sequence"/>
</dbReference>
<feature type="transmembrane region" description="Helical" evidence="1">
    <location>
        <begin position="85"/>
        <end position="104"/>
    </location>
</feature>
<dbReference type="RefSeq" id="WP_308981466.1">
    <property type="nucleotide sequence ID" value="NZ_JAVIDL010000014.1"/>
</dbReference>
<gene>
    <name evidence="2" type="ORF">RFH47_08885</name>
</gene>
<keyword evidence="1" id="KW-1133">Transmembrane helix</keyword>
<proteinExistence type="predicted"/>
<name>A0AAW8JB92_9GAMM</name>